<dbReference type="GO" id="GO:0000160">
    <property type="term" value="P:phosphorelay signal transduction system"/>
    <property type="evidence" value="ECO:0007669"/>
    <property type="project" value="InterPro"/>
</dbReference>
<accession>A0A1M6DIL0</accession>
<proteinExistence type="predicted"/>
<dbReference type="InterPro" id="IPR036641">
    <property type="entry name" value="HPT_dom_sf"/>
</dbReference>
<evidence type="ECO:0000313" key="2">
    <source>
        <dbReference type="Proteomes" id="UP000184225"/>
    </source>
</evidence>
<dbReference type="RefSeq" id="WP_073149450.1">
    <property type="nucleotide sequence ID" value="NZ_FQYY01000004.1"/>
</dbReference>
<evidence type="ECO:0008006" key="3">
    <source>
        <dbReference type="Google" id="ProtNLM"/>
    </source>
</evidence>
<dbReference type="SUPFAM" id="SSF47226">
    <property type="entry name" value="Histidine-containing phosphotransfer domain, HPT domain"/>
    <property type="match status" value="1"/>
</dbReference>
<name>A0A1M6DIL0_9FLAO</name>
<keyword evidence="2" id="KW-1185">Reference proteome</keyword>
<protein>
    <recommendedName>
        <fullName evidence="3">HPt domain-containing protein</fullName>
    </recommendedName>
</protein>
<dbReference type="EMBL" id="FQYY01000004">
    <property type="protein sequence ID" value="SHI72889.1"/>
    <property type="molecule type" value="Genomic_DNA"/>
</dbReference>
<organism evidence="1 2">
    <name type="scientific">Mesonia phycicola</name>
    <dbReference type="NCBI Taxonomy" id="579105"/>
    <lineage>
        <taxon>Bacteria</taxon>
        <taxon>Pseudomonadati</taxon>
        <taxon>Bacteroidota</taxon>
        <taxon>Flavobacteriia</taxon>
        <taxon>Flavobacteriales</taxon>
        <taxon>Flavobacteriaceae</taxon>
        <taxon>Mesonia</taxon>
    </lineage>
</organism>
<reference evidence="1" key="1">
    <citation type="submission" date="2016-11" db="EMBL/GenBank/DDBJ databases">
        <authorList>
            <person name="Jaros S."/>
            <person name="Januszkiewicz K."/>
            <person name="Wedrychowicz H."/>
        </authorList>
    </citation>
    <scope>NUCLEOTIDE SEQUENCE [LARGE SCALE GENOMIC DNA]</scope>
    <source>
        <strain evidence="1">DSM 21425</strain>
    </source>
</reference>
<dbReference type="STRING" id="579105.SAMN04488096_1048"/>
<dbReference type="OrthoDB" id="1441381at2"/>
<evidence type="ECO:0000313" key="1">
    <source>
        <dbReference type="EMBL" id="SHI72889.1"/>
    </source>
</evidence>
<dbReference type="Gene3D" id="1.20.120.160">
    <property type="entry name" value="HPT domain"/>
    <property type="match status" value="1"/>
</dbReference>
<gene>
    <name evidence="1" type="ORF">SAMN04488096_1048</name>
</gene>
<dbReference type="Proteomes" id="UP000184225">
    <property type="component" value="Unassembled WGS sequence"/>
</dbReference>
<dbReference type="AlphaFoldDB" id="A0A1M6DIL0"/>
<sequence>MNEQPNFSYINQLSGGDLAFEAKLINIIKEELPKEVEQYLWNLNHKKYQLAANDVHKLKHKISIFGLELSYKLANEYENELKAENISKKDEFLEILNAMINFIEEIK</sequence>